<dbReference type="InterPro" id="IPR028098">
    <property type="entry name" value="Glyco_trans_4-like_N"/>
</dbReference>
<dbReference type="Pfam" id="PF13439">
    <property type="entry name" value="Glyco_transf_4"/>
    <property type="match status" value="1"/>
</dbReference>
<dbReference type="Gene3D" id="3.40.50.2000">
    <property type="entry name" value="Glycogen Phosphorylase B"/>
    <property type="match status" value="2"/>
</dbReference>
<reference evidence="5 6" key="1">
    <citation type="journal article" date="2020" name="Microorganisms">
        <title>Osmotic Adaptation and Compatible Solute Biosynthesis of Phototrophic Bacteria as Revealed from Genome Analyses.</title>
        <authorList>
            <person name="Imhoff J.F."/>
            <person name="Rahn T."/>
            <person name="Kunzel S."/>
            <person name="Keller A."/>
            <person name="Neulinger S.C."/>
        </authorList>
    </citation>
    <scope>NUCLEOTIDE SEQUENCE [LARGE SCALE GENOMIC DNA]</scope>
    <source>
        <strain evidence="5 6">DSM 21303</strain>
    </source>
</reference>
<dbReference type="AlphaFoldDB" id="A0A9X0WJS8"/>
<feature type="domain" description="Glycosyl transferase family 1" evidence="3">
    <location>
        <begin position="168"/>
        <end position="327"/>
    </location>
</feature>
<evidence type="ECO:0000313" key="5">
    <source>
        <dbReference type="EMBL" id="MBK1645775.1"/>
    </source>
</evidence>
<evidence type="ECO:0000313" key="6">
    <source>
        <dbReference type="Proteomes" id="UP001138802"/>
    </source>
</evidence>
<evidence type="ECO:0000259" key="3">
    <source>
        <dbReference type="Pfam" id="PF00534"/>
    </source>
</evidence>
<name>A0A9X0WJS8_9GAMM</name>
<accession>A0A9X0WJS8</accession>
<proteinExistence type="predicted"/>
<dbReference type="SUPFAM" id="SSF53756">
    <property type="entry name" value="UDP-Glycosyltransferase/glycogen phosphorylase"/>
    <property type="match status" value="1"/>
</dbReference>
<dbReference type="RefSeq" id="WP_200388575.1">
    <property type="nucleotide sequence ID" value="NZ_NRSD01000015.1"/>
</dbReference>
<dbReference type="PANTHER" id="PTHR12526:SF510">
    <property type="entry name" value="D-INOSITOL 3-PHOSPHATE GLYCOSYLTRANSFERASE"/>
    <property type="match status" value="1"/>
</dbReference>
<organism evidence="5 6">
    <name type="scientific">Thiocapsa imhoffii</name>
    <dbReference type="NCBI Taxonomy" id="382777"/>
    <lineage>
        <taxon>Bacteria</taxon>
        <taxon>Pseudomonadati</taxon>
        <taxon>Pseudomonadota</taxon>
        <taxon>Gammaproteobacteria</taxon>
        <taxon>Chromatiales</taxon>
        <taxon>Chromatiaceae</taxon>
        <taxon>Thiocapsa</taxon>
    </lineage>
</organism>
<evidence type="ECO:0000259" key="4">
    <source>
        <dbReference type="Pfam" id="PF13439"/>
    </source>
</evidence>
<protein>
    <submittedName>
        <fullName evidence="5">Glycosyl transferase group 1</fullName>
    </submittedName>
</protein>
<dbReference type="Pfam" id="PF00534">
    <property type="entry name" value="Glycos_transf_1"/>
    <property type="match status" value="1"/>
</dbReference>
<dbReference type="CDD" id="cd03801">
    <property type="entry name" value="GT4_PimA-like"/>
    <property type="match status" value="1"/>
</dbReference>
<dbReference type="PANTHER" id="PTHR12526">
    <property type="entry name" value="GLYCOSYLTRANSFERASE"/>
    <property type="match status" value="1"/>
</dbReference>
<dbReference type="GO" id="GO:1901135">
    <property type="term" value="P:carbohydrate derivative metabolic process"/>
    <property type="evidence" value="ECO:0007669"/>
    <property type="project" value="UniProtKB-ARBA"/>
</dbReference>
<dbReference type="GO" id="GO:0016757">
    <property type="term" value="F:glycosyltransferase activity"/>
    <property type="evidence" value="ECO:0007669"/>
    <property type="project" value="UniProtKB-KW"/>
</dbReference>
<feature type="domain" description="Glycosyltransferase subfamily 4-like N-terminal" evidence="4">
    <location>
        <begin position="79"/>
        <end position="162"/>
    </location>
</feature>
<gene>
    <name evidence="5" type="ORF">CKO25_14160</name>
</gene>
<dbReference type="Proteomes" id="UP001138802">
    <property type="component" value="Unassembled WGS sequence"/>
</dbReference>
<comment type="caution">
    <text evidence="5">The sequence shown here is derived from an EMBL/GenBank/DDBJ whole genome shotgun (WGS) entry which is preliminary data.</text>
</comment>
<keyword evidence="1" id="KW-0328">Glycosyltransferase</keyword>
<keyword evidence="2 5" id="KW-0808">Transferase</keyword>
<evidence type="ECO:0000256" key="2">
    <source>
        <dbReference type="ARBA" id="ARBA00022679"/>
    </source>
</evidence>
<dbReference type="InterPro" id="IPR001296">
    <property type="entry name" value="Glyco_trans_1"/>
</dbReference>
<dbReference type="EMBL" id="NRSD01000015">
    <property type="protein sequence ID" value="MBK1645775.1"/>
    <property type="molecule type" value="Genomic_DNA"/>
</dbReference>
<sequence length="354" mass="37751">MPARSRLWFLYPGDLATPTGGYGYNRRMIEGLRGLDWSVHCRALDASFPQPSDMALAATEQVLATLPDGALVVIDGLAYGAMATVVAAHRQRVRLIALVHHPLACETGLDGAHAALLRHEEACALGHARGVVTTSPATGRLLIEDYGVPERQLAIVEPGVDPAPRALGSDGPGLALLCVAALVPRKGHDLLLRALAPLLDRPWSLTCVGSGDRDPDWTASLSRMTDDLGLRQRVRFTGAITDAALAQTYHQSDLVVLPTRMEGYGMVLTEALARALPVVSTQVGPIAEIVPPTAGCLVPPNDPDALRDVFRQLMDEPGLRDRLAVGARVERARLRSWPLAAESFAAALQALAHG</sequence>
<keyword evidence="6" id="KW-1185">Reference proteome</keyword>
<evidence type="ECO:0000256" key="1">
    <source>
        <dbReference type="ARBA" id="ARBA00022676"/>
    </source>
</evidence>